<evidence type="ECO:0000313" key="6">
    <source>
        <dbReference type="Proteomes" id="UP001501442"/>
    </source>
</evidence>
<evidence type="ECO:0000313" key="5">
    <source>
        <dbReference type="EMBL" id="GAA4625102.1"/>
    </source>
</evidence>
<dbReference type="Pfam" id="PF12833">
    <property type="entry name" value="HTH_18"/>
    <property type="match status" value="1"/>
</dbReference>
<sequence length="272" mass="29483">MSREVAHYRRHPAEPGVDLLSARYVTHRYTRHAHATFTVALIESGVEEFEHAGSLLRAAAGQVALLNPEVVHSGHAGVPEGWRYRVLYPAVDVVTELAAELGAPGGTPYFPDTVVDDPEAARLLRAVHRSAEAGDALASSSTLHRALAGLLRRHAARPPRSMPDAAPPRAVRAAREILHERLPDPPSLDDLAAMVGTGRFALLRAFRTAYGLPPHAYLTNLRVQRARALLDAGRRPAEVAVDLGFTDQAHLTRHFKRIVGVPPGAYLLGRPA</sequence>
<dbReference type="InterPro" id="IPR050204">
    <property type="entry name" value="AraC_XylS_family_regulators"/>
</dbReference>
<dbReference type="Pfam" id="PF02311">
    <property type="entry name" value="AraC_binding"/>
    <property type="match status" value="1"/>
</dbReference>
<evidence type="ECO:0000256" key="2">
    <source>
        <dbReference type="ARBA" id="ARBA00023125"/>
    </source>
</evidence>
<keyword evidence="1" id="KW-0805">Transcription regulation</keyword>
<organism evidence="5 6">
    <name type="scientific">Actinoallomurus vinaceus</name>
    <dbReference type="NCBI Taxonomy" id="1080074"/>
    <lineage>
        <taxon>Bacteria</taxon>
        <taxon>Bacillati</taxon>
        <taxon>Actinomycetota</taxon>
        <taxon>Actinomycetes</taxon>
        <taxon>Streptosporangiales</taxon>
        <taxon>Thermomonosporaceae</taxon>
        <taxon>Actinoallomurus</taxon>
    </lineage>
</organism>
<gene>
    <name evidence="5" type="ORF">GCM10023196_027970</name>
</gene>
<accession>A0ABP8U9J2</accession>
<proteinExistence type="predicted"/>
<dbReference type="SUPFAM" id="SSF46689">
    <property type="entry name" value="Homeodomain-like"/>
    <property type="match status" value="2"/>
</dbReference>
<evidence type="ECO:0000256" key="1">
    <source>
        <dbReference type="ARBA" id="ARBA00023015"/>
    </source>
</evidence>
<dbReference type="SUPFAM" id="SSF51215">
    <property type="entry name" value="Regulatory protein AraC"/>
    <property type="match status" value="1"/>
</dbReference>
<dbReference type="InterPro" id="IPR037923">
    <property type="entry name" value="HTH-like"/>
</dbReference>
<dbReference type="InterPro" id="IPR009057">
    <property type="entry name" value="Homeodomain-like_sf"/>
</dbReference>
<dbReference type="PANTHER" id="PTHR46796:SF2">
    <property type="entry name" value="TRANSCRIPTIONAL REGULATORY PROTEIN"/>
    <property type="match status" value="1"/>
</dbReference>
<name>A0ABP8U9J2_9ACTN</name>
<evidence type="ECO:0000259" key="4">
    <source>
        <dbReference type="PROSITE" id="PS01124"/>
    </source>
</evidence>
<dbReference type="Proteomes" id="UP001501442">
    <property type="component" value="Unassembled WGS sequence"/>
</dbReference>
<reference evidence="6" key="1">
    <citation type="journal article" date="2019" name="Int. J. Syst. Evol. Microbiol.">
        <title>The Global Catalogue of Microorganisms (GCM) 10K type strain sequencing project: providing services to taxonomists for standard genome sequencing and annotation.</title>
        <authorList>
            <consortium name="The Broad Institute Genomics Platform"/>
            <consortium name="The Broad Institute Genome Sequencing Center for Infectious Disease"/>
            <person name="Wu L."/>
            <person name="Ma J."/>
        </authorList>
    </citation>
    <scope>NUCLEOTIDE SEQUENCE [LARGE SCALE GENOMIC DNA]</scope>
    <source>
        <strain evidence="6">JCM 17939</strain>
    </source>
</reference>
<comment type="caution">
    <text evidence="5">The sequence shown here is derived from an EMBL/GenBank/DDBJ whole genome shotgun (WGS) entry which is preliminary data.</text>
</comment>
<evidence type="ECO:0000256" key="3">
    <source>
        <dbReference type="ARBA" id="ARBA00023163"/>
    </source>
</evidence>
<dbReference type="SMART" id="SM00342">
    <property type="entry name" value="HTH_ARAC"/>
    <property type="match status" value="1"/>
</dbReference>
<dbReference type="InterPro" id="IPR003313">
    <property type="entry name" value="AraC-bd"/>
</dbReference>
<feature type="domain" description="HTH araC/xylS-type" evidence="4">
    <location>
        <begin position="172"/>
        <end position="269"/>
    </location>
</feature>
<dbReference type="InterPro" id="IPR018060">
    <property type="entry name" value="HTH_AraC"/>
</dbReference>
<dbReference type="RefSeq" id="WP_345431172.1">
    <property type="nucleotide sequence ID" value="NZ_BAABHK010000003.1"/>
</dbReference>
<protein>
    <submittedName>
        <fullName evidence="5">AraC family transcriptional regulator</fullName>
    </submittedName>
</protein>
<keyword evidence="3" id="KW-0804">Transcription</keyword>
<dbReference type="EMBL" id="BAABHK010000003">
    <property type="protein sequence ID" value="GAA4625102.1"/>
    <property type="molecule type" value="Genomic_DNA"/>
</dbReference>
<dbReference type="PANTHER" id="PTHR46796">
    <property type="entry name" value="HTH-TYPE TRANSCRIPTIONAL ACTIVATOR RHAS-RELATED"/>
    <property type="match status" value="1"/>
</dbReference>
<keyword evidence="2" id="KW-0238">DNA-binding</keyword>
<dbReference type="Gene3D" id="1.10.10.60">
    <property type="entry name" value="Homeodomain-like"/>
    <property type="match status" value="1"/>
</dbReference>
<dbReference type="PROSITE" id="PS01124">
    <property type="entry name" value="HTH_ARAC_FAMILY_2"/>
    <property type="match status" value="1"/>
</dbReference>
<keyword evidence="6" id="KW-1185">Reference proteome</keyword>